<sequence length="127" mass="14550">MKLKTSELIDRFQSLSNISHDKTTGRIAMAVMCNIKALEELYKATLQTIEDTKVKYADKDASGNPVINDNQYQITSENLKKLQEELQEINEQEIEAPDMTMLPMDAFDKCEEITPAKLYSIEFMISH</sequence>
<evidence type="ECO:0000313" key="2">
    <source>
        <dbReference type="EMBL" id="DAD56901.1"/>
    </source>
</evidence>
<dbReference type="EMBL" id="BK029947">
    <property type="protein sequence ID" value="DAD56901.1"/>
    <property type="molecule type" value="Genomic_DNA"/>
</dbReference>
<organism evidence="2">
    <name type="scientific">Bacteriophage sp</name>
    <dbReference type="NCBI Taxonomy" id="38018"/>
    <lineage>
        <taxon>Viruses</taxon>
    </lineage>
</organism>
<feature type="coiled-coil region" evidence="1">
    <location>
        <begin position="35"/>
        <end position="96"/>
    </location>
</feature>
<name>A0A8D9PGK3_9VIRU</name>
<reference evidence="2" key="1">
    <citation type="journal article" date="2021" name="Proc. Natl. Acad. Sci. U.S.A.">
        <title>A Catalog of Tens of Thousands of Viruses from Human Metagenomes Reveals Hidden Associations with Chronic Diseases.</title>
        <authorList>
            <person name="Tisza M.J."/>
            <person name="Buck C.B."/>
        </authorList>
    </citation>
    <scope>NUCLEOTIDE SEQUENCE</scope>
    <source>
        <strain evidence="2">CtPNe1</strain>
    </source>
</reference>
<protein>
    <submittedName>
        <fullName evidence="2">Uncharacterized protein</fullName>
    </submittedName>
</protein>
<proteinExistence type="predicted"/>
<evidence type="ECO:0000256" key="1">
    <source>
        <dbReference type="SAM" id="Coils"/>
    </source>
</evidence>
<accession>A0A8D9PGK3</accession>
<keyword evidence="1" id="KW-0175">Coiled coil</keyword>